<dbReference type="Proteomes" id="UP001142055">
    <property type="component" value="Chromosome 2"/>
</dbReference>
<feature type="repeat" description="TPR" evidence="4">
    <location>
        <begin position="103"/>
        <end position="136"/>
    </location>
</feature>
<proteinExistence type="inferred from homology"/>
<comment type="similarity">
    <text evidence="2">Belongs to the APC3/CDC27 family.</text>
</comment>
<organism evidence="6 7">
    <name type="scientific">Blomia tropicalis</name>
    <name type="common">Mite</name>
    <dbReference type="NCBI Taxonomy" id="40697"/>
    <lineage>
        <taxon>Eukaryota</taxon>
        <taxon>Metazoa</taxon>
        <taxon>Ecdysozoa</taxon>
        <taxon>Arthropoda</taxon>
        <taxon>Chelicerata</taxon>
        <taxon>Arachnida</taxon>
        <taxon>Acari</taxon>
        <taxon>Acariformes</taxon>
        <taxon>Sarcoptiformes</taxon>
        <taxon>Astigmata</taxon>
        <taxon>Glycyphagoidea</taxon>
        <taxon>Echimyopodidae</taxon>
        <taxon>Blomia</taxon>
    </lineage>
</organism>
<comment type="caution">
    <text evidence="6">The sequence shown here is derived from an EMBL/GenBank/DDBJ whole genome shotgun (WGS) entry which is preliminary data.</text>
</comment>
<dbReference type="InterPro" id="IPR038645">
    <property type="entry name" value="TTC5_OB_sf"/>
</dbReference>
<dbReference type="PROSITE" id="PS50005">
    <property type="entry name" value="TPR"/>
    <property type="match status" value="1"/>
</dbReference>
<feature type="domain" description="Tetratricopeptide repeat protein 5 OB fold" evidence="5">
    <location>
        <begin position="321"/>
        <end position="430"/>
    </location>
</feature>
<keyword evidence="7" id="KW-1185">Reference proteome</keyword>
<dbReference type="SMART" id="SM00028">
    <property type="entry name" value="TPR"/>
    <property type="match status" value="3"/>
</dbReference>
<dbReference type="EMBL" id="JAPWDV010000002">
    <property type="protein sequence ID" value="KAJ6219413.1"/>
    <property type="molecule type" value="Genomic_DNA"/>
</dbReference>
<evidence type="ECO:0000259" key="5">
    <source>
        <dbReference type="Pfam" id="PF16669"/>
    </source>
</evidence>
<dbReference type="InterPro" id="IPR019734">
    <property type="entry name" value="TPR_rpt"/>
</dbReference>
<dbReference type="AlphaFoldDB" id="A0A9Q0RKP3"/>
<evidence type="ECO:0000313" key="6">
    <source>
        <dbReference type="EMBL" id="KAJ6219413.1"/>
    </source>
</evidence>
<protein>
    <recommendedName>
        <fullName evidence="3">Cell division cycle protein 27 homolog</fullName>
    </recommendedName>
</protein>
<dbReference type="Gene3D" id="1.25.40.10">
    <property type="entry name" value="Tetratricopeptide repeat domain"/>
    <property type="match status" value="1"/>
</dbReference>
<evidence type="ECO:0000256" key="1">
    <source>
        <dbReference type="ARBA" id="ARBA00022803"/>
    </source>
</evidence>
<name>A0A9Q0RKP3_BLOTA</name>
<dbReference type="PANTHER" id="PTHR12558">
    <property type="entry name" value="CELL DIVISION CYCLE 16,23,27"/>
    <property type="match status" value="1"/>
</dbReference>
<dbReference type="OrthoDB" id="423589at2759"/>
<dbReference type="OMA" id="DECKGYE"/>
<evidence type="ECO:0000256" key="2">
    <source>
        <dbReference type="ARBA" id="ARBA00038210"/>
    </source>
</evidence>
<dbReference type="Pfam" id="PF00515">
    <property type="entry name" value="TPR_1"/>
    <property type="match status" value="1"/>
</dbReference>
<dbReference type="SUPFAM" id="SSF48452">
    <property type="entry name" value="TPR-like"/>
    <property type="match status" value="1"/>
</dbReference>
<evidence type="ECO:0000256" key="4">
    <source>
        <dbReference type="PROSITE-ProRule" id="PRU00339"/>
    </source>
</evidence>
<dbReference type="InterPro" id="IPR011990">
    <property type="entry name" value="TPR-like_helical_dom_sf"/>
</dbReference>
<dbReference type="Gene3D" id="2.40.50.550">
    <property type="match status" value="1"/>
</dbReference>
<dbReference type="PANTHER" id="PTHR12558:SF13">
    <property type="entry name" value="CELL DIVISION CYCLE PROTEIN 27 HOMOLOG"/>
    <property type="match status" value="1"/>
</dbReference>
<evidence type="ECO:0000313" key="7">
    <source>
        <dbReference type="Proteomes" id="UP001142055"/>
    </source>
</evidence>
<gene>
    <name evidence="6" type="ORF">RDWZM_005225</name>
</gene>
<reference evidence="6" key="1">
    <citation type="submission" date="2022-12" db="EMBL/GenBank/DDBJ databases">
        <title>Genome assemblies of Blomia tropicalis.</title>
        <authorList>
            <person name="Cui Y."/>
        </authorList>
    </citation>
    <scope>NUCLEOTIDE SEQUENCE</scope>
    <source>
        <tissue evidence="6">Adult mites</tissue>
    </source>
</reference>
<keyword evidence="1 4" id="KW-0802">TPR repeat</keyword>
<dbReference type="InterPro" id="IPR032076">
    <property type="entry name" value="TTC5_OB"/>
</dbReference>
<dbReference type="Pfam" id="PF16669">
    <property type="entry name" value="TTC5_OB"/>
    <property type="match status" value="1"/>
</dbReference>
<accession>A0A9Q0RKP3</accession>
<evidence type="ECO:0000256" key="3">
    <source>
        <dbReference type="ARBA" id="ARBA00039307"/>
    </source>
</evidence>
<sequence>MTEKNDEEEELNRFEDKIKQLYNYRDSYFITEPEESFSAKNANVDKKVDELFKEFNSKINLNKISDKANYYYLKGWLLNIKNDYDKEVFDLLTKSIKLRPNYSVAWIELGECYFKKGDLKLALNCFETVLKQNPKEKKALRYASIMLRSLPWSTPDEKKQNVIKSIDLAKKALECDLSDGQSWAVLANAYLTFAFMTNRMEHNSLTKNCKSAYQKAIMIDKNVATKADVLFNYASILQYEEEFEEALTCLVNASKYDPEWRELVQRKQNLISFFNDICHKITETSNLSGKKLNSLRDRCRSDEEKLRKQYANNLEMCNGQTKQLEQLVDGPNECLLVCKVQSYTSDIHNIFYCSVLNVIDSNGNNMAIFIYDIINGRGPKSGDSIVVIRPVVKAHHIRYDGNEYRFRVIKISKPLHELYVNNRRIGVDCLSIPIINVTLKSD</sequence>